<accession>X0YWT9</accession>
<feature type="domain" description="S-adenosyl-L-homocysteine hydrolase NAD binding" evidence="5">
    <location>
        <begin position="1"/>
        <end position="91"/>
    </location>
</feature>
<gene>
    <name evidence="6" type="ORF">S01H4_00034</name>
</gene>
<evidence type="ECO:0000256" key="1">
    <source>
        <dbReference type="ARBA" id="ARBA00001911"/>
    </source>
</evidence>
<evidence type="ECO:0000313" key="6">
    <source>
        <dbReference type="EMBL" id="GAG60680.1"/>
    </source>
</evidence>
<dbReference type="Pfam" id="PF00670">
    <property type="entry name" value="AdoHcyase_NAD"/>
    <property type="match status" value="1"/>
</dbReference>
<dbReference type="Gene3D" id="3.40.50.720">
    <property type="entry name" value="NAD(P)-binding Rossmann-like Domain"/>
    <property type="match status" value="1"/>
</dbReference>
<dbReference type="InterPro" id="IPR036291">
    <property type="entry name" value="NAD(P)-bd_dom_sf"/>
</dbReference>
<evidence type="ECO:0000259" key="5">
    <source>
        <dbReference type="SMART" id="SM00997"/>
    </source>
</evidence>
<organism evidence="6">
    <name type="scientific">marine sediment metagenome</name>
    <dbReference type="NCBI Taxonomy" id="412755"/>
    <lineage>
        <taxon>unclassified sequences</taxon>
        <taxon>metagenomes</taxon>
        <taxon>ecological metagenomes</taxon>
    </lineage>
</organism>
<dbReference type="GO" id="GO:0004013">
    <property type="term" value="F:adenosylhomocysteinase activity"/>
    <property type="evidence" value="ECO:0007669"/>
    <property type="project" value="TreeGrafter"/>
</dbReference>
<comment type="similarity">
    <text evidence="2">Belongs to the adenosylhomocysteinase family.</text>
</comment>
<feature type="non-terminal residue" evidence="6">
    <location>
        <position position="1"/>
    </location>
</feature>
<proteinExistence type="inferred from homology"/>
<dbReference type="InterPro" id="IPR042172">
    <property type="entry name" value="Adenosylhomocyst_ase-like_sf"/>
</dbReference>
<dbReference type="GO" id="GO:0033353">
    <property type="term" value="P:S-adenosylmethionine cycle"/>
    <property type="evidence" value="ECO:0007669"/>
    <property type="project" value="TreeGrafter"/>
</dbReference>
<protein>
    <recommendedName>
        <fullName evidence="5">S-adenosyl-L-homocysteine hydrolase NAD binding domain-containing protein</fullName>
    </recommendedName>
</protein>
<dbReference type="PANTHER" id="PTHR23420:SF0">
    <property type="entry name" value="ADENOSYLHOMOCYSTEINASE"/>
    <property type="match status" value="1"/>
</dbReference>
<dbReference type="InterPro" id="IPR015878">
    <property type="entry name" value="Ado_hCys_hydrolase_NAD-bd"/>
</dbReference>
<dbReference type="SMART" id="SM00997">
    <property type="entry name" value="AdoHcyase_NAD"/>
    <property type="match status" value="1"/>
</dbReference>
<dbReference type="InterPro" id="IPR000043">
    <property type="entry name" value="Adenosylhomocysteinase-like"/>
</dbReference>
<sequence length="161" mass="18493">EKAVPLADIFITATGNKDVLVKKHMDKMKDRAILTNAGHFDVEISKRDLKELAVEKKSEVRKNIDEYILKDGRKIYLLAQGTLVNISAGDGHPVEIMDLSFALQALSIKYINNHYKELENKLYRVPEEIDQQVARLMLEASGIEIDELTPDQKRYLQEWKI</sequence>
<dbReference type="SUPFAM" id="SSF51735">
    <property type="entry name" value="NAD(P)-binding Rossmann-fold domains"/>
    <property type="match status" value="1"/>
</dbReference>
<evidence type="ECO:0000256" key="4">
    <source>
        <dbReference type="ARBA" id="ARBA00023027"/>
    </source>
</evidence>
<evidence type="ECO:0000256" key="2">
    <source>
        <dbReference type="ARBA" id="ARBA00007122"/>
    </source>
</evidence>
<reference evidence="6" key="1">
    <citation type="journal article" date="2014" name="Front. Microbiol.">
        <title>High frequency of phylogenetically diverse reductive dehalogenase-homologous genes in deep subseafloor sedimentary metagenomes.</title>
        <authorList>
            <person name="Kawai M."/>
            <person name="Futagami T."/>
            <person name="Toyoda A."/>
            <person name="Takaki Y."/>
            <person name="Nishi S."/>
            <person name="Hori S."/>
            <person name="Arai W."/>
            <person name="Tsubouchi T."/>
            <person name="Morono Y."/>
            <person name="Uchiyama I."/>
            <person name="Ito T."/>
            <person name="Fujiyama A."/>
            <person name="Inagaki F."/>
            <person name="Takami H."/>
        </authorList>
    </citation>
    <scope>NUCLEOTIDE SEQUENCE</scope>
    <source>
        <strain evidence="6">Expedition CK06-06</strain>
    </source>
</reference>
<comment type="cofactor">
    <cofactor evidence="1">
        <name>NAD(+)</name>
        <dbReference type="ChEBI" id="CHEBI:57540"/>
    </cofactor>
</comment>
<keyword evidence="3" id="KW-0554">One-carbon metabolism</keyword>
<name>X0YWT9_9ZZZZ</name>
<evidence type="ECO:0000256" key="3">
    <source>
        <dbReference type="ARBA" id="ARBA00022563"/>
    </source>
</evidence>
<dbReference type="AlphaFoldDB" id="X0YWT9"/>
<dbReference type="GO" id="GO:0005829">
    <property type="term" value="C:cytosol"/>
    <property type="evidence" value="ECO:0007669"/>
    <property type="project" value="TreeGrafter"/>
</dbReference>
<dbReference type="EMBL" id="BART01000004">
    <property type="protein sequence ID" value="GAG60680.1"/>
    <property type="molecule type" value="Genomic_DNA"/>
</dbReference>
<comment type="caution">
    <text evidence="6">The sequence shown here is derived from an EMBL/GenBank/DDBJ whole genome shotgun (WGS) entry which is preliminary data.</text>
</comment>
<dbReference type="Gene3D" id="3.40.50.1480">
    <property type="entry name" value="Adenosylhomocysteinase-like"/>
    <property type="match status" value="1"/>
</dbReference>
<keyword evidence="4" id="KW-0520">NAD</keyword>
<dbReference type="PANTHER" id="PTHR23420">
    <property type="entry name" value="ADENOSYLHOMOCYSTEINASE"/>
    <property type="match status" value="1"/>
</dbReference>
<dbReference type="GO" id="GO:0006730">
    <property type="term" value="P:one-carbon metabolic process"/>
    <property type="evidence" value="ECO:0007669"/>
    <property type="project" value="UniProtKB-KW"/>
</dbReference>
<dbReference type="SUPFAM" id="SSF52283">
    <property type="entry name" value="Formate/glycerate dehydrogenase catalytic domain-like"/>
    <property type="match status" value="1"/>
</dbReference>